<dbReference type="EMBL" id="JAPWDV010000001">
    <property type="protein sequence ID" value="KAJ6225019.1"/>
    <property type="molecule type" value="Genomic_DNA"/>
</dbReference>
<evidence type="ECO:0000256" key="13">
    <source>
        <dbReference type="ARBA" id="ARBA00022833"/>
    </source>
</evidence>
<dbReference type="Gene3D" id="2.60.120.10">
    <property type="entry name" value="Jelly Rolls"/>
    <property type="match status" value="1"/>
</dbReference>
<evidence type="ECO:0000256" key="5">
    <source>
        <dbReference type="ARBA" id="ARBA00004906"/>
    </source>
</evidence>
<feature type="region of interest" description="Disordered" evidence="27">
    <location>
        <begin position="1007"/>
        <end position="1039"/>
    </location>
</feature>
<evidence type="ECO:0000256" key="20">
    <source>
        <dbReference type="ARBA" id="ARBA00023232"/>
    </source>
</evidence>
<dbReference type="Pfam" id="PF25563">
    <property type="entry name" value="TPR_SYVN1_N"/>
    <property type="match status" value="1"/>
</dbReference>
<dbReference type="GO" id="GO:0005737">
    <property type="term" value="C:cytoplasm"/>
    <property type="evidence" value="ECO:0007669"/>
    <property type="project" value="TreeGrafter"/>
</dbReference>
<dbReference type="InterPro" id="IPR046451">
    <property type="entry name" value="HgmA_C"/>
</dbReference>
<keyword evidence="13" id="KW-0862">Zinc</keyword>
<reference evidence="31" key="1">
    <citation type="submission" date="2022-12" db="EMBL/GenBank/DDBJ databases">
        <title>Genome assemblies of Blomia tropicalis.</title>
        <authorList>
            <person name="Cui Y."/>
        </authorList>
    </citation>
    <scope>NUCLEOTIDE SEQUENCE</scope>
    <source>
        <tissue evidence="31">Adult mites</tissue>
    </source>
</reference>
<feature type="transmembrane region" description="Helical" evidence="28">
    <location>
        <begin position="712"/>
        <end position="739"/>
    </location>
</feature>
<evidence type="ECO:0000256" key="15">
    <source>
        <dbReference type="ARBA" id="ARBA00022964"/>
    </source>
</evidence>
<dbReference type="FunFam" id="3.30.40.10:FF:000149">
    <property type="entry name" value="E3 ubiquitin-protein ligase AMFR"/>
    <property type="match status" value="1"/>
</dbReference>
<dbReference type="CDD" id="cd14421">
    <property type="entry name" value="CUE_AMFR"/>
    <property type="match status" value="1"/>
</dbReference>
<comment type="subcellular location">
    <subcellularLocation>
        <location evidence="3">Membrane</location>
        <topology evidence="3">Multi-pass membrane protein</topology>
    </subcellularLocation>
</comment>
<evidence type="ECO:0000256" key="23">
    <source>
        <dbReference type="ARBA" id="ARBA00033225"/>
    </source>
</evidence>
<keyword evidence="19 28" id="KW-0472">Membrane</keyword>
<evidence type="ECO:0000259" key="29">
    <source>
        <dbReference type="PROSITE" id="PS50089"/>
    </source>
</evidence>
<comment type="caution">
    <text evidence="31">The sequence shown here is derived from an EMBL/GenBank/DDBJ whole genome shotgun (WGS) entry which is preliminary data.</text>
</comment>
<feature type="transmembrane region" description="Helical" evidence="28">
    <location>
        <begin position="619"/>
        <end position="636"/>
    </location>
</feature>
<keyword evidence="10 28" id="KW-0812">Transmembrane</keyword>
<comment type="pathway">
    <text evidence="5">Protein modification; protein ubiquitination.</text>
</comment>
<dbReference type="SUPFAM" id="SSF51182">
    <property type="entry name" value="RmlC-like cupins"/>
    <property type="match status" value="1"/>
</dbReference>
<dbReference type="GO" id="GO:0008270">
    <property type="term" value="F:zinc ion binding"/>
    <property type="evidence" value="ECO:0007669"/>
    <property type="project" value="UniProtKB-KW"/>
</dbReference>
<keyword evidence="18 25" id="KW-0408">Iron</keyword>
<dbReference type="AlphaFoldDB" id="A0A9Q0MGC3"/>
<evidence type="ECO:0000256" key="17">
    <source>
        <dbReference type="ARBA" id="ARBA00023002"/>
    </source>
</evidence>
<feature type="active site" description="Proton acceptor" evidence="24">
    <location>
        <position position="291"/>
    </location>
</feature>
<evidence type="ECO:0000256" key="3">
    <source>
        <dbReference type="ARBA" id="ARBA00004141"/>
    </source>
</evidence>
<name>A0A9Q0MGC3_BLOTA</name>
<dbReference type="NCBIfam" id="TIGR01015">
    <property type="entry name" value="hmgA"/>
    <property type="match status" value="1"/>
</dbReference>
<feature type="compositionally biased region" description="Polar residues" evidence="27">
    <location>
        <begin position="1018"/>
        <end position="1039"/>
    </location>
</feature>
<evidence type="ECO:0000256" key="4">
    <source>
        <dbReference type="ARBA" id="ARBA00004704"/>
    </source>
</evidence>
<evidence type="ECO:0000256" key="16">
    <source>
        <dbReference type="ARBA" id="ARBA00022989"/>
    </source>
</evidence>
<dbReference type="EC" id="1.13.11.5" evidence="7"/>
<evidence type="ECO:0000256" key="26">
    <source>
        <dbReference type="PROSITE-ProRule" id="PRU00175"/>
    </source>
</evidence>
<dbReference type="CDD" id="cd16455">
    <property type="entry name" value="RING-H2_AMFR"/>
    <property type="match status" value="1"/>
</dbReference>
<evidence type="ECO:0000256" key="2">
    <source>
        <dbReference type="ARBA" id="ARBA00001962"/>
    </source>
</evidence>
<dbReference type="SMART" id="SM00546">
    <property type="entry name" value="CUE"/>
    <property type="match status" value="1"/>
</dbReference>
<evidence type="ECO:0000313" key="32">
    <source>
        <dbReference type="Proteomes" id="UP001142055"/>
    </source>
</evidence>
<evidence type="ECO:0000313" key="31">
    <source>
        <dbReference type="EMBL" id="KAJ6225019.1"/>
    </source>
</evidence>
<dbReference type="Gene3D" id="3.30.40.10">
    <property type="entry name" value="Zinc/RING finger domain, C3HC4 (zinc finger)"/>
    <property type="match status" value="1"/>
</dbReference>
<organism evidence="31 32">
    <name type="scientific">Blomia tropicalis</name>
    <name type="common">Mite</name>
    <dbReference type="NCBI Taxonomy" id="40697"/>
    <lineage>
        <taxon>Eukaryota</taxon>
        <taxon>Metazoa</taxon>
        <taxon>Ecdysozoa</taxon>
        <taxon>Arthropoda</taxon>
        <taxon>Chelicerata</taxon>
        <taxon>Arachnida</taxon>
        <taxon>Acari</taxon>
        <taxon>Acariformes</taxon>
        <taxon>Sarcoptiformes</taxon>
        <taxon>Astigmata</taxon>
        <taxon>Glycyphagoidea</taxon>
        <taxon>Echimyopodidae</taxon>
        <taxon>Blomia</taxon>
    </lineage>
</organism>
<evidence type="ECO:0000256" key="27">
    <source>
        <dbReference type="SAM" id="MobiDB-lite"/>
    </source>
</evidence>
<dbReference type="PANTHER" id="PTHR11056:SF0">
    <property type="entry name" value="HOMOGENTISATE 1,2-DIOXYGENASE"/>
    <property type="match status" value="1"/>
</dbReference>
<dbReference type="SUPFAM" id="SSF57850">
    <property type="entry name" value="RING/U-box"/>
    <property type="match status" value="1"/>
</dbReference>
<keyword evidence="17" id="KW-0560">Oxidoreductase</keyword>
<dbReference type="GO" id="GO:0006572">
    <property type="term" value="P:L-tyrosine catabolic process"/>
    <property type="evidence" value="ECO:0007669"/>
    <property type="project" value="UniProtKB-KW"/>
</dbReference>
<keyword evidence="16 28" id="KW-1133">Transmembrane helix</keyword>
<keyword evidence="32" id="KW-1185">Reference proteome</keyword>
<evidence type="ECO:0000256" key="19">
    <source>
        <dbReference type="ARBA" id="ARBA00023136"/>
    </source>
</evidence>
<feature type="binding site" evidence="25">
    <location>
        <position position="349"/>
    </location>
    <ligand>
        <name>homogentisate</name>
        <dbReference type="ChEBI" id="CHEBI:16169"/>
    </ligand>
</feature>
<evidence type="ECO:0000256" key="9">
    <source>
        <dbReference type="ARBA" id="ARBA00022679"/>
    </source>
</evidence>
<evidence type="ECO:0000256" key="21">
    <source>
        <dbReference type="ARBA" id="ARBA00030235"/>
    </source>
</evidence>
<feature type="binding site" evidence="25">
    <location>
        <position position="370"/>
    </location>
    <ligand>
        <name>homogentisate</name>
        <dbReference type="ChEBI" id="CHEBI:16169"/>
    </ligand>
</feature>
<dbReference type="PROSITE" id="PS50089">
    <property type="entry name" value="ZF_RING_2"/>
    <property type="match status" value="1"/>
</dbReference>
<evidence type="ECO:0000256" key="24">
    <source>
        <dbReference type="PIRSR" id="PIRSR605708-1"/>
    </source>
</evidence>
<dbReference type="Proteomes" id="UP001142055">
    <property type="component" value="Chromosome 1"/>
</dbReference>
<comment type="similarity">
    <text evidence="6">Belongs to the homogentisate dioxygenase family.</text>
</comment>
<evidence type="ECO:0000256" key="6">
    <source>
        <dbReference type="ARBA" id="ARBA00007757"/>
    </source>
</evidence>
<dbReference type="InterPro" id="IPR013083">
    <property type="entry name" value="Znf_RING/FYVE/PHD"/>
</dbReference>
<dbReference type="InterPro" id="IPR014710">
    <property type="entry name" value="RmlC-like_jellyroll"/>
</dbReference>
<feature type="binding site" evidence="25">
    <location>
        <position position="334"/>
    </location>
    <ligand>
        <name>Fe cation</name>
        <dbReference type="ChEBI" id="CHEBI:24875"/>
    </ligand>
</feature>
<proteinExistence type="inferred from homology"/>
<feature type="transmembrane region" description="Helical" evidence="28">
    <location>
        <begin position="642"/>
        <end position="662"/>
    </location>
</feature>
<evidence type="ECO:0000256" key="28">
    <source>
        <dbReference type="SAM" id="Phobius"/>
    </source>
</evidence>
<evidence type="ECO:0000256" key="18">
    <source>
        <dbReference type="ARBA" id="ARBA00023004"/>
    </source>
</evidence>
<keyword evidence="12 26" id="KW-0863">Zinc-finger</keyword>
<accession>A0A9Q0MGC3</accession>
<comment type="pathway">
    <text evidence="4">Amino-acid degradation; L-phenylalanine degradation; acetoacetate and fumarate from L-phenylalanine: step 4/6.</text>
</comment>
<comment type="cofactor">
    <cofactor evidence="2 25">
        <name>Fe cation</name>
        <dbReference type="ChEBI" id="CHEBI:24875"/>
    </cofactor>
</comment>
<feature type="binding site" evidence="25">
    <location>
        <position position="340"/>
    </location>
    <ligand>
        <name>Fe cation</name>
        <dbReference type="ChEBI" id="CHEBI:24875"/>
    </ligand>
</feature>
<dbReference type="Pfam" id="PF04209">
    <property type="entry name" value="HgmA_C"/>
    <property type="match status" value="1"/>
</dbReference>
<comment type="catalytic activity">
    <reaction evidence="1">
        <text>homogentisate + O2 = 4-maleylacetoacetate + H(+)</text>
        <dbReference type="Rhea" id="RHEA:15449"/>
        <dbReference type="ChEBI" id="CHEBI:15378"/>
        <dbReference type="ChEBI" id="CHEBI:15379"/>
        <dbReference type="ChEBI" id="CHEBI:16169"/>
        <dbReference type="ChEBI" id="CHEBI:17105"/>
        <dbReference type="EC" id="1.13.11.5"/>
    </reaction>
</comment>
<dbReference type="Gene3D" id="1.10.8.10">
    <property type="entry name" value="DNA helicase RuvA subunit, C-terminal domain"/>
    <property type="match status" value="1"/>
</dbReference>
<dbReference type="GO" id="GO:0004411">
    <property type="term" value="F:homogentisate 1,2-dioxygenase activity"/>
    <property type="evidence" value="ECO:0007669"/>
    <property type="project" value="UniProtKB-EC"/>
</dbReference>
<dbReference type="InterPro" id="IPR011051">
    <property type="entry name" value="RmlC_Cupin_sf"/>
</dbReference>
<keyword evidence="20" id="KW-0585">Phenylalanine catabolism</keyword>
<evidence type="ECO:0000256" key="7">
    <source>
        <dbReference type="ARBA" id="ARBA00013127"/>
    </source>
</evidence>
<dbReference type="PANTHER" id="PTHR11056">
    <property type="entry name" value="HOMOGENTISATE 1,2-DIOXYGENASE"/>
    <property type="match status" value="1"/>
</dbReference>
<protein>
    <recommendedName>
        <fullName evidence="8">Homogentisate 1,2-dioxygenase</fullName>
        <ecNumber evidence="7">1.13.11.5</ecNumber>
    </recommendedName>
    <alternativeName>
        <fullName evidence="21">Homogentisate oxygenase</fullName>
    </alternativeName>
    <alternativeName>
        <fullName evidence="22">Homogentisic acid oxidase</fullName>
    </alternativeName>
    <alternativeName>
        <fullName evidence="23">Homogentisicase</fullName>
    </alternativeName>
</protein>
<evidence type="ECO:0000256" key="11">
    <source>
        <dbReference type="ARBA" id="ARBA00022723"/>
    </source>
</evidence>
<gene>
    <name evidence="31" type="ORF">RDWZM_003564</name>
</gene>
<feature type="transmembrane region" description="Helical" evidence="28">
    <location>
        <begin position="581"/>
        <end position="599"/>
    </location>
</feature>
<dbReference type="GO" id="GO:0043130">
    <property type="term" value="F:ubiquitin binding"/>
    <property type="evidence" value="ECO:0007669"/>
    <property type="project" value="InterPro"/>
</dbReference>
<feature type="binding site" evidence="25">
    <location>
        <position position="370"/>
    </location>
    <ligand>
        <name>Fe cation</name>
        <dbReference type="ChEBI" id="CHEBI:24875"/>
    </ligand>
</feature>
<dbReference type="InterPro" id="IPR005708">
    <property type="entry name" value="Homogentis_dOase"/>
</dbReference>
<keyword evidence="11 25" id="KW-0479">Metal-binding</keyword>
<dbReference type="InterPro" id="IPR003892">
    <property type="entry name" value="CUE"/>
</dbReference>
<keyword evidence="9" id="KW-0808">Transferase</keyword>
<dbReference type="InterPro" id="IPR001841">
    <property type="entry name" value="Znf_RING"/>
</dbReference>
<evidence type="ECO:0000256" key="10">
    <source>
        <dbReference type="ARBA" id="ARBA00022692"/>
    </source>
</evidence>
<evidence type="ECO:0000256" key="25">
    <source>
        <dbReference type="PIRSR" id="PIRSR605708-2"/>
    </source>
</evidence>
<dbReference type="Pfam" id="PF13639">
    <property type="entry name" value="zf-RING_2"/>
    <property type="match status" value="1"/>
</dbReference>
<feature type="domain" description="RING-type" evidence="29">
    <location>
        <begin position="838"/>
        <end position="876"/>
    </location>
</feature>
<dbReference type="GO" id="GO:0006559">
    <property type="term" value="P:L-phenylalanine catabolic process"/>
    <property type="evidence" value="ECO:0007669"/>
    <property type="project" value="UniProtKB-KW"/>
</dbReference>
<dbReference type="Pfam" id="PF20510">
    <property type="entry name" value="HgmA_N"/>
    <property type="match status" value="1"/>
</dbReference>
<dbReference type="FunFam" id="2.60.120.10:FF:000026">
    <property type="entry name" value="Homogentisate 1,2-dioxygenase"/>
    <property type="match status" value="1"/>
</dbReference>
<sequence>MNFQNLKYLSGFGNEFESEDPRCPGALPHLQNNPQVCPYNLYSEQLSGTAFTAPRESNQRTWFYRIRPSVQHEPFIPYQETELKSNWNEIPQTPNQLRWKPFKLPDQQEQVDFVDGLKTICGSGDSSSRHGLAVYIYTANKSMENKCLYNSDGDFLIVPQKGTLFIRTEHGKLTVAPNEFCVIQSGIKFSIDVSETSRGYVLEVFDNHFVLPNLGPIGANGLANPKHFLTPTAWFEDSTEPYQLVNKYCGSLFTTQQNFSPFNVVAWYGNYAPYKYDLSKFMVINTVSYDHADPSIFTVLTCPSAKPGTAIADFVIFPPRWSVAENTFRPPYYHRNCMSEFMGLILGSYEAKEEGFQAGGASLHSMMTAHGPDSDCFNKASTDVLKPQRVADGTQAFMFESSLQFRVTKWGFETCGTLDHDYYKCWSKLQKNFNGKQKSLYSNQSKQIKATTMPNFLDAPEILPLPSLQAYSSLSFLFLSCSLYYAFQITSEPDWRSNSSYTFQEQNQYLDGISGKNQTTNQQYNSGIVNALNETLSRDNLFTSFLNHYNASLKINDLLENQHFLRLFDVAYIMVHEPLCVWTLINMGYCLLILLGKVIQKLIFGDLRVSEQQLLRDRFWNFLIYKFIFVFSVINVQYMDELVLWCAWFSVLGFILVLTLLCTERFNYLTFSPAVSKWVHFRLLSLLVVIVCSIIPLFGVGIIVGMHTSFSIGAFLLTECLLLFLRTIYCIILYVVHLWDVSRDSIWEKRASINYYNELIFDLLILSIDFCHHLHMLIWGNIILSVSSLVIAVQLRAIFYDISRRITKHKNYLQVINLMEENFPVASDEELSRNNDDCAICWDHMSSARKLPCGHLFHTTCLRSWLEQDTSCPTCRHSLRHRDEEMADGGPDGADGEVGRGLFGNANTIRFTNHFFHFDGSRYARWLPTVSVEVTRPNVININASLNRNDFPPDFSQQQLEYMGQQVLEWFPQIALSTILDDLRVTRSVEHTIENILDGRLSQSTSSGAGNLMDLHAPSSSGTNIVPHSSTSTKVSNNQTSTSYTLFTSSSDTSSQKNISIEDQFTQLSSDERKSLLTKRKEEMFQNARMRFLLKNDNNDNGNNSQS</sequence>
<dbReference type="SMART" id="SM00184">
    <property type="entry name" value="RING"/>
    <property type="match status" value="1"/>
</dbReference>
<dbReference type="CDD" id="cd07000">
    <property type="entry name" value="cupin_HGO_N"/>
    <property type="match status" value="1"/>
</dbReference>
<evidence type="ECO:0000256" key="22">
    <source>
        <dbReference type="ARBA" id="ARBA00030437"/>
    </source>
</evidence>
<keyword evidence="15" id="KW-0223">Dioxygenase</keyword>
<evidence type="ECO:0000256" key="14">
    <source>
        <dbReference type="ARBA" id="ARBA00022878"/>
    </source>
</evidence>
<evidence type="ECO:0000256" key="1">
    <source>
        <dbReference type="ARBA" id="ARBA00000076"/>
    </source>
</evidence>
<dbReference type="PROSITE" id="PS51140">
    <property type="entry name" value="CUE"/>
    <property type="match status" value="1"/>
</dbReference>
<dbReference type="InterPro" id="IPR057992">
    <property type="entry name" value="TPR_SYVN1_N"/>
</dbReference>
<evidence type="ECO:0000256" key="8">
    <source>
        <dbReference type="ARBA" id="ARBA00018757"/>
    </source>
</evidence>
<keyword evidence="14" id="KW-0828">Tyrosine catabolism</keyword>
<evidence type="ECO:0000259" key="30">
    <source>
        <dbReference type="PROSITE" id="PS51140"/>
    </source>
</evidence>
<feature type="domain" description="CUE" evidence="30">
    <location>
        <begin position="959"/>
        <end position="1001"/>
    </location>
</feature>
<dbReference type="InterPro" id="IPR046452">
    <property type="entry name" value="HgmA_N"/>
</dbReference>
<evidence type="ECO:0000256" key="12">
    <source>
        <dbReference type="ARBA" id="ARBA00022771"/>
    </source>
</evidence>
<feature type="transmembrane region" description="Helical" evidence="28">
    <location>
        <begin position="782"/>
        <end position="800"/>
    </location>
</feature>
<feature type="transmembrane region" description="Helical" evidence="28">
    <location>
        <begin position="683"/>
        <end position="706"/>
    </location>
</feature>